<dbReference type="PANTHER" id="PTHR33026:SF7">
    <property type="entry name" value="OS03G0100275 PROTEIN"/>
    <property type="match status" value="1"/>
</dbReference>
<protein>
    <submittedName>
        <fullName evidence="1">Retrotransposon protein, putative, Ty3-gypsy subclass</fullName>
    </submittedName>
</protein>
<dbReference type="AlphaFoldDB" id="A0A3L6SLH2"/>
<dbReference type="EMBL" id="PQIB02000004">
    <property type="protein sequence ID" value="RLN23479.1"/>
    <property type="molecule type" value="Genomic_DNA"/>
</dbReference>
<proteinExistence type="predicted"/>
<dbReference type="OrthoDB" id="685425at2759"/>
<comment type="caution">
    <text evidence="1">The sequence shown here is derived from an EMBL/GenBank/DDBJ whole genome shotgun (WGS) entry which is preliminary data.</text>
</comment>
<reference evidence="2" key="1">
    <citation type="journal article" date="2019" name="Nat. Commun.">
        <title>The genome of broomcorn millet.</title>
        <authorList>
            <person name="Zou C."/>
            <person name="Miki D."/>
            <person name="Li D."/>
            <person name="Tang Q."/>
            <person name="Xiao L."/>
            <person name="Rajput S."/>
            <person name="Deng P."/>
            <person name="Jia W."/>
            <person name="Huang R."/>
            <person name="Zhang M."/>
            <person name="Sun Y."/>
            <person name="Hu J."/>
            <person name="Fu X."/>
            <person name="Schnable P.S."/>
            <person name="Li F."/>
            <person name="Zhang H."/>
            <person name="Feng B."/>
            <person name="Zhu X."/>
            <person name="Liu R."/>
            <person name="Schnable J.C."/>
            <person name="Zhu J.-K."/>
            <person name="Zhang H."/>
        </authorList>
    </citation>
    <scope>NUCLEOTIDE SEQUENCE [LARGE SCALE GENOMIC DNA]</scope>
</reference>
<evidence type="ECO:0000313" key="2">
    <source>
        <dbReference type="Proteomes" id="UP000275267"/>
    </source>
</evidence>
<dbReference type="PANTHER" id="PTHR33026">
    <property type="entry name" value="OS06G0360600 PROTEIN"/>
    <property type="match status" value="1"/>
</dbReference>
<accession>A0A3L6SLH2</accession>
<evidence type="ECO:0000313" key="1">
    <source>
        <dbReference type="EMBL" id="RLN23479.1"/>
    </source>
</evidence>
<organism evidence="1 2">
    <name type="scientific">Panicum miliaceum</name>
    <name type="common">Proso millet</name>
    <name type="synonym">Broomcorn millet</name>
    <dbReference type="NCBI Taxonomy" id="4540"/>
    <lineage>
        <taxon>Eukaryota</taxon>
        <taxon>Viridiplantae</taxon>
        <taxon>Streptophyta</taxon>
        <taxon>Embryophyta</taxon>
        <taxon>Tracheophyta</taxon>
        <taxon>Spermatophyta</taxon>
        <taxon>Magnoliopsida</taxon>
        <taxon>Liliopsida</taxon>
        <taxon>Poales</taxon>
        <taxon>Poaceae</taxon>
        <taxon>PACMAD clade</taxon>
        <taxon>Panicoideae</taxon>
        <taxon>Panicodae</taxon>
        <taxon>Paniceae</taxon>
        <taxon>Panicinae</taxon>
        <taxon>Panicum</taxon>
        <taxon>Panicum sect. Panicum</taxon>
    </lineage>
</organism>
<sequence>MIASRSPIDITTLVTRIATHVKALDNAQVTYLPWGEEYQFRPQPDVGKPALVEGAGLQLRNKEVYLEYVTPTSLSGWHSQWFYIGNHKPSLPRRDNAPPQCQDCWLEKLLEEESHEIPELMKRI</sequence>
<dbReference type="Proteomes" id="UP000275267">
    <property type="component" value="Unassembled WGS sequence"/>
</dbReference>
<gene>
    <name evidence="1" type="ORF">C2845_PM07G11350</name>
</gene>
<name>A0A3L6SLH2_PANMI</name>
<keyword evidence="2" id="KW-1185">Reference proteome</keyword>